<keyword evidence="3 4" id="KW-0408">Iron</keyword>
<feature type="domain" description="Cytochrome c" evidence="6">
    <location>
        <begin position="58"/>
        <end position="144"/>
    </location>
</feature>
<dbReference type="AlphaFoldDB" id="A0A6A4RCQ8"/>
<evidence type="ECO:0000256" key="4">
    <source>
        <dbReference type="PROSITE-ProRule" id="PRU00433"/>
    </source>
</evidence>
<evidence type="ECO:0000256" key="5">
    <source>
        <dbReference type="SAM" id="Phobius"/>
    </source>
</evidence>
<evidence type="ECO:0000313" key="7">
    <source>
        <dbReference type="EMBL" id="KAE9625893.1"/>
    </source>
</evidence>
<dbReference type="InterPro" id="IPR009056">
    <property type="entry name" value="Cyt_c-like_dom"/>
</dbReference>
<evidence type="ECO:0000256" key="2">
    <source>
        <dbReference type="ARBA" id="ARBA00022723"/>
    </source>
</evidence>
<dbReference type="InterPro" id="IPR036909">
    <property type="entry name" value="Cyt_c-like_dom_sf"/>
</dbReference>
<dbReference type="Gene3D" id="1.10.760.10">
    <property type="entry name" value="Cytochrome c-like domain"/>
    <property type="match status" value="1"/>
</dbReference>
<protein>
    <submittedName>
        <fullName evidence="7">C-type cytochrome</fullName>
    </submittedName>
</protein>
<keyword evidence="2 4" id="KW-0479">Metal-binding</keyword>
<evidence type="ECO:0000259" key="6">
    <source>
        <dbReference type="PROSITE" id="PS51007"/>
    </source>
</evidence>
<sequence>MNKSTLVVGSAVVVLAAVIYWKLTPTPANRHAMETAASSSSEDGVSISEVKVPSEFSSLAQMGEKAFNAKCAACHGANATGLEGLAPPLVHKIYEPSHHGDEAFYRAVQNGVRAHHWSFGDMPPVEGLTRGDVKGIVAYIRELQQENGIR</sequence>
<organism evidence="7 8">
    <name type="scientific">Parasedimentitalea maritima</name>
    <dbReference type="NCBI Taxonomy" id="2578117"/>
    <lineage>
        <taxon>Bacteria</taxon>
        <taxon>Pseudomonadati</taxon>
        <taxon>Pseudomonadota</taxon>
        <taxon>Alphaproteobacteria</taxon>
        <taxon>Rhodobacterales</taxon>
        <taxon>Paracoccaceae</taxon>
        <taxon>Parasedimentitalea</taxon>
    </lineage>
</organism>
<dbReference type="Proteomes" id="UP000441586">
    <property type="component" value="Unassembled WGS sequence"/>
</dbReference>
<accession>A0A6A4RCQ8</accession>
<evidence type="ECO:0000256" key="3">
    <source>
        <dbReference type="ARBA" id="ARBA00023004"/>
    </source>
</evidence>
<evidence type="ECO:0000313" key="8">
    <source>
        <dbReference type="Proteomes" id="UP000441586"/>
    </source>
</evidence>
<dbReference type="GO" id="GO:0020037">
    <property type="term" value="F:heme binding"/>
    <property type="evidence" value="ECO:0007669"/>
    <property type="project" value="InterPro"/>
</dbReference>
<keyword evidence="5" id="KW-1133">Transmembrane helix</keyword>
<dbReference type="SUPFAM" id="SSF46626">
    <property type="entry name" value="Cytochrome c"/>
    <property type="match status" value="1"/>
</dbReference>
<comment type="caution">
    <text evidence="7">The sequence shown here is derived from an EMBL/GenBank/DDBJ whole genome shotgun (WGS) entry which is preliminary data.</text>
</comment>
<dbReference type="EMBL" id="WSFO01000018">
    <property type="protein sequence ID" value="KAE9625893.1"/>
    <property type="molecule type" value="Genomic_DNA"/>
</dbReference>
<dbReference type="GO" id="GO:0009055">
    <property type="term" value="F:electron transfer activity"/>
    <property type="evidence" value="ECO:0007669"/>
    <property type="project" value="InterPro"/>
</dbReference>
<keyword evidence="1 4" id="KW-0349">Heme</keyword>
<dbReference type="Pfam" id="PF00034">
    <property type="entry name" value="Cytochrom_C"/>
    <property type="match status" value="1"/>
</dbReference>
<evidence type="ECO:0000256" key="1">
    <source>
        <dbReference type="ARBA" id="ARBA00022617"/>
    </source>
</evidence>
<proteinExistence type="predicted"/>
<dbReference type="RefSeq" id="WP_158981595.1">
    <property type="nucleotide sequence ID" value="NZ_WSFO01000018.1"/>
</dbReference>
<keyword evidence="5" id="KW-0472">Membrane</keyword>
<keyword evidence="5" id="KW-0812">Transmembrane</keyword>
<feature type="transmembrane region" description="Helical" evidence="5">
    <location>
        <begin position="6"/>
        <end position="23"/>
    </location>
</feature>
<reference evidence="7 8" key="1">
    <citation type="submission" date="2019-12" db="EMBL/GenBank/DDBJ databases">
        <authorList>
            <person name="Zhang Y.-J."/>
        </authorList>
    </citation>
    <scope>NUCLEOTIDE SEQUENCE [LARGE SCALE GENOMIC DNA]</scope>
    <source>
        <strain evidence="7 8">H18S-6</strain>
    </source>
</reference>
<gene>
    <name evidence="7" type="ORF">GP644_21790</name>
</gene>
<dbReference type="GO" id="GO:0046872">
    <property type="term" value="F:metal ion binding"/>
    <property type="evidence" value="ECO:0007669"/>
    <property type="project" value="UniProtKB-KW"/>
</dbReference>
<dbReference type="PROSITE" id="PS51007">
    <property type="entry name" value="CYTC"/>
    <property type="match status" value="1"/>
</dbReference>
<name>A0A6A4RCQ8_9RHOB</name>